<feature type="non-terminal residue" evidence="1">
    <location>
        <position position="65"/>
    </location>
</feature>
<name>A0A0C3E162_9AGAM</name>
<sequence length="65" mass="7296">MPRTCEYPTASLEAQALTRQAYSFSCSLSCAPVSHSHASFPHPVVPVYQVRQLPNHPRQTEDWIA</sequence>
<dbReference type="InParanoid" id="A0A0C3E162"/>
<accession>A0A0C3E162</accession>
<dbReference type="HOGENOM" id="CLU_2856074_0_0_1"/>
<dbReference type="EMBL" id="KN822044">
    <property type="protein sequence ID" value="KIM62249.1"/>
    <property type="molecule type" value="Genomic_DNA"/>
</dbReference>
<proteinExistence type="predicted"/>
<reference evidence="1 2" key="1">
    <citation type="submission" date="2014-04" db="EMBL/GenBank/DDBJ databases">
        <authorList>
            <consortium name="DOE Joint Genome Institute"/>
            <person name="Kuo A."/>
            <person name="Kohler A."/>
            <person name="Nagy L.G."/>
            <person name="Floudas D."/>
            <person name="Copeland A."/>
            <person name="Barry K.W."/>
            <person name="Cichocki N."/>
            <person name="Veneault-Fourrey C."/>
            <person name="LaButti K."/>
            <person name="Lindquist E.A."/>
            <person name="Lipzen A."/>
            <person name="Lundell T."/>
            <person name="Morin E."/>
            <person name="Murat C."/>
            <person name="Sun H."/>
            <person name="Tunlid A."/>
            <person name="Henrissat B."/>
            <person name="Grigoriev I.V."/>
            <person name="Hibbett D.S."/>
            <person name="Martin F."/>
            <person name="Nordberg H.P."/>
            <person name="Cantor M.N."/>
            <person name="Hua S.X."/>
        </authorList>
    </citation>
    <scope>NUCLEOTIDE SEQUENCE [LARGE SCALE GENOMIC DNA]</scope>
    <source>
        <strain evidence="1 2">Foug A</strain>
    </source>
</reference>
<keyword evidence="2" id="KW-1185">Reference proteome</keyword>
<dbReference type="AlphaFoldDB" id="A0A0C3E162"/>
<dbReference type="Proteomes" id="UP000053989">
    <property type="component" value="Unassembled WGS sequence"/>
</dbReference>
<reference evidence="2" key="2">
    <citation type="submission" date="2015-01" db="EMBL/GenBank/DDBJ databases">
        <title>Evolutionary Origins and Diversification of the Mycorrhizal Mutualists.</title>
        <authorList>
            <consortium name="DOE Joint Genome Institute"/>
            <consortium name="Mycorrhizal Genomics Consortium"/>
            <person name="Kohler A."/>
            <person name="Kuo A."/>
            <person name="Nagy L.G."/>
            <person name="Floudas D."/>
            <person name="Copeland A."/>
            <person name="Barry K.W."/>
            <person name="Cichocki N."/>
            <person name="Veneault-Fourrey C."/>
            <person name="LaButti K."/>
            <person name="Lindquist E.A."/>
            <person name="Lipzen A."/>
            <person name="Lundell T."/>
            <person name="Morin E."/>
            <person name="Murat C."/>
            <person name="Riley R."/>
            <person name="Ohm R."/>
            <person name="Sun H."/>
            <person name="Tunlid A."/>
            <person name="Henrissat B."/>
            <person name="Grigoriev I.V."/>
            <person name="Hibbett D.S."/>
            <person name="Martin F."/>
        </authorList>
    </citation>
    <scope>NUCLEOTIDE SEQUENCE [LARGE SCALE GENOMIC DNA]</scope>
    <source>
        <strain evidence="2">Foug A</strain>
    </source>
</reference>
<organism evidence="1 2">
    <name type="scientific">Scleroderma citrinum Foug A</name>
    <dbReference type="NCBI Taxonomy" id="1036808"/>
    <lineage>
        <taxon>Eukaryota</taxon>
        <taxon>Fungi</taxon>
        <taxon>Dikarya</taxon>
        <taxon>Basidiomycota</taxon>
        <taxon>Agaricomycotina</taxon>
        <taxon>Agaricomycetes</taxon>
        <taxon>Agaricomycetidae</taxon>
        <taxon>Boletales</taxon>
        <taxon>Sclerodermatineae</taxon>
        <taxon>Sclerodermataceae</taxon>
        <taxon>Scleroderma</taxon>
    </lineage>
</organism>
<evidence type="ECO:0000313" key="1">
    <source>
        <dbReference type="EMBL" id="KIM62249.1"/>
    </source>
</evidence>
<protein>
    <submittedName>
        <fullName evidence="1">Uncharacterized protein</fullName>
    </submittedName>
</protein>
<evidence type="ECO:0000313" key="2">
    <source>
        <dbReference type="Proteomes" id="UP000053989"/>
    </source>
</evidence>
<gene>
    <name evidence="1" type="ORF">SCLCIDRAFT_1215321</name>
</gene>